<dbReference type="GO" id="GO:0016747">
    <property type="term" value="F:acyltransferase activity, transferring groups other than amino-acyl groups"/>
    <property type="evidence" value="ECO:0007669"/>
    <property type="project" value="InterPro"/>
</dbReference>
<accession>A0A8J3PQ71</accession>
<dbReference type="InterPro" id="IPR000182">
    <property type="entry name" value="GNAT_dom"/>
</dbReference>
<dbReference type="Proteomes" id="UP000630097">
    <property type="component" value="Unassembled WGS sequence"/>
</dbReference>
<comment type="caution">
    <text evidence="2">The sequence shown here is derived from an EMBL/GenBank/DDBJ whole genome shotgun (WGS) entry which is preliminary data.</text>
</comment>
<dbReference type="Gene3D" id="3.40.630.30">
    <property type="match status" value="1"/>
</dbReference>
<gene>
    <name evidence="2" type="ORF">Pka01_02310</name>
</gene>
<dbReference type="CDD" id="cd04301">
    <property type="entry name" value="NAT_SF"/>
    <property type="match status" value="1"/>
</dbReference>
<proteinExistence type="predicted"/>
<dbReference type="RefSeq" id="WP_239114618.1">
    <property type="nucleotide sequence ID" value="NZ_BAABHH010000001.1"/>
</dbReference>
<evidence type="ECO:0000313" key="2">
    <source>
        <dbReference type="EMBL" id="GIG77104.1"/>
    </source>
</evidence>
<dbReference type="InterPro" id="IPR016181">
    <property type="entry name" value="Acyl_CoA_acyltransferase"/>
</dbReference>
<feature type="domain" description="N-acetyltransferase" evidence="1">
    <location>
        <begin position="2"/>
        <end position="183"/>
    </location>
</feature>
<dbReference type="SUPFAM" id="SSF55729">
    <property type="entry name" value="Acyl-CoA N-acyltransferases (Nat)"/>
    <property type="match status" value="1"/>
</dbReference>
<evidence type="ECO:0000259" key="1">
    <source>
        <dbReference type="PROSITE" id="PS51186"/>
    </source>
</evidence>
<organism evidence="2 3">
    <name type="scientific">Planotetraspora kaengkrachanensis</name>
    <dbReference type="NCBI Taxonomy" id="575193"/>
    <lineage>
        <taxon>Bacteria</taxon>
        <taxon>Bacillati</taxon>
        <taxon>Actinomycetota</taxon>
        <taxon>Actinomycetes</taxon>
        <taxon>Streptosporangiales</taxon>
        <taxon>Streptosporangiaceae</taxon>
        <taxon>Planotetraspora</taxon>
    </lineage>
</organism>
<keyword evidence="3" id="KW-1185">Reference proteome</keyword>
<dbReference type="AlphaFoldDB" id="A0A8J3PQ71"/>
<dbReference type="Pfam" id="PF00583">
    <property type="entry name" value="Acetyltransf_1"/>
    <property type="match status" value="1"/>
</dbReference>
<dbReference type="PROSITE" id="PS51186">
    <property type="entry name" value="GNAT"/>
    <property type="match status" value="1"/>
</dbReference>
<evidence type="ECO:0000313" key="3">
    <source>
        <dbReference type="Proteomes" id="UP000630097"/>
    </source>
</evidence>
<dbReference type="EMBL" id="BONV01000001">
    <property type="protein sequence ID" value="GIG77104.1"/>
    <property type="molecule type" value="Genomic_DNA"/>
</dbReference>
<protein>
    <submittedName>
        <fullName evidence="2">Acetyltransferase</fullName>
    </submittedName>
</protein>
<reference evidence="2 3" key="1">
    <citation type="submission" date="2021-01" db="EMBL/GenBank/DDBJ databases">
        <title>Whole genome shotgun sequence of Planotetraspora kaengkrachanensis NBRC 104272.</title>
        <authorList>
            <person name="Komaki H."/>
            <person name="Tamura T."/>
        </authorList>
    </citation>
    <scope>NUCLEOTIDE SEQUENCE [LARGE SCALE GENOMIC DNA]</scope>
    <source>
        <strain evidence="2 3">NBRC 104272</strain>
    </source>
</reference>
<sequence length="183" mass="20190">MIQLRRVGPDRFVAALDTVLTIYAAAMRPPPDQLPGRLAIMRNHATYPDFVCMLAEAPEIVGFAYGFHGTPGQWWHDVVRRALRDRAGDRIAEQWFGDALEIAEVHVHPDHQGKGIGRRMIHGLCEGRGERTAVLSTHDAPTAARHLYRDVGFADLMTQFVFPGGYEDYAIAGAALPLPPPVG</sequence>
<name>A0A8J3PQ71_9ACTN</name>